<dbReference type="AlphaFoldDB" id="A0AAE0ZIC9"/>
<name>A0AAE0ZIC9_9GAST</name>
<sequence length="78" mass="8524">MHVISLLSLVNAGDDHSDTRTLLYNKLNGQAFISGMPYPSFKSRPLLNGVATGLGPVHAASILWAMDSQSREIERCRP</sequence>
<comment type="caution">
    <text evidence="1">The sequence shown here is derived from an EMBL/GenBank/DDBJ whole genome shotgun (WGS) entry which is preliminary data.</text>
</comment>
<keyword evidence="2" id="KW-1185">Reference proteome</keyword>
<evidence type="ECO:0000313" key="2">
    <source>
        <dbReference type="Proteomes" id="UP001283361"/>
    </source>
</evidence>
<evidence type="ECO:0000313" key="1">
    <source>
        <dbReference type="EMBL" id="KAK3769301.1"/>
    </source>
</evidence>
<dbReference type="EMBL" id="JAWDGP010003945">
    <property type="protein sequence ID" value="KAK3769301.1"/>
    <property type="molecule type" value="Genomic_DNA"/>
</dbReference>
<gene>
    <name evidence="1" type="ORF">RRG08_011973</name>
</gene>
<dbReference type="Proteomes" id="UP001283361">
    <property type="component" value="Unassembled WGS sequence"/>
</dbReference>
<proteinExistence type="predicted"/>
<reference evidence="1" key="1">
    <citation type="journal article" date="2023" name="G3 (Bethesda)">
        <title>A reference genome for the long-term kleptoplast-retaining sea slug Elysia crispata morphotype clarki.</title>
        <authorList>
            <person name="Eastman K.E."/>
            <person name="Pendleton A.L."/>
            <person name="Shaikh M.A."/>
            <person name="Suttiyut T."/>
            <person name="Ogas R."/>
            <person name="Tomko P."/>
            <person name="Gavelis G."/>
            <person name="Widhalm J.R."/>
            <person name="Wisecaver J.H."/>
        </authorList>
    </citation>
    <scope>NUCLEOTIDE SEQUENCE</scope>
    <source>
        <strain evidence="1">ECLA1</strain>
    </source>
</reference>
<organism evidence="1 2">
    <name type="scientific">Elysia crispata</name>
    <name type="common">lettuce slug</name>
    <dbReference type="NCBI Taxonomy" id="231223"/>
    <lineage>
        <taxon>Eukaryota</taxon>
        <taxon>Metazoa</taxon>
        <taxon>Spiralia</taxon>
        <taxon>Lophotrochozoa</taxon>
        <taxon>Mollusca</taxon>
        <taxon>Gastropoda</taxon>
        <taxon>Heterobranchia</taxon>
        <taxon>Euthyneura</taxon>
        <taxon>Panpulmonata</taxon>
        <taxon>Sacoglossa</taxon>
        <taxon>Placobranchoidea</taxon>
        <taxon>Plakobranchidae</taxon>
        <taxon>Elysia</taxon>
    </lineage>
</organism>
<protein>
    <submittedName>
        <fullName evidence="1">Uncharacterized protein</fullName>
    </submittedName>
</protein>
<accession>A0AAE0ZIC9</accession>